<proteinExistence type="predicted"/>
<dbReference type="AlphaFoldDB" id="A0A3A1UPH8"/>
<organism evidence="1 2">
    <name type="scientific">Paenibacillus nanensis</name>
    <dbReference type="NCBI Taxonomy" id="393251"/>
    <lineage>
        <taxon>Bacteria</taxon>
        <taxon>Bacillati</taxon>
        <taxon>Bacillota</taxon>
        <taxon>Bacilli</taxon>
        <taxon>Bacillales</taxon>
        <taxon>Paenibacillaceae</taxon>
        <taxon>Paenibacillus</taxon>
    </lineage>
</organism>
<protein>
    <submittedName>
        <fullName evidence="1">Uncharacterized protein</fullName>
    </submittedName>
</protein>
<sequence length="139" mass="15987">MSRRRFVRKIVQSGASMRVEGEFCAKNRAKWGESVAGGGVLYEKSYKLERKCGRRRSFVRNIVQRGAKVWLAAKVCTKNRTKWGESECRGGDLYDKSYKEARMHVEVQICTKYRTKRSESVAGGGVLYEKSYKEERKCG</sequence>
<dbReference type="Proteomes" id="UP000266482">
    <property type="component" value="Unassembled WGS sequence"/>
</dbReference>
<comment type="caution">
    <text evidence="1">The sequence shown here is derived from an EMBL/GenBank/DDBJ whole genome shotgun (WGS) entry which is preliminary data.</text>
</comment>
<reference evidence="1 2" key="1">
    <citation type="submission" date="2018-09" db="EMBL/GenBank/DDBJ databases">
        <title>Paenibacillus aracenensis nov. sp. isolated from a cave in southern Spain.</title>
        <authorList>
            <person name="Jurado V."/>
            <person name="Gutierrez-Patricio S."/>
            <person name="Gonzalez-Pimentel J.L."/>
            <person name="Miller A.Z."/>
            <person name="Laiz L."/>
            <person name="Saiz-Jimenez C."/>
        </authorList>
    </citation>
    <scope>NUCLEOTIDE SEQUENCE [LARGE SCALE GENOMIC DNA]</scope>
    <source>
        <strain evidence="1 2">DSM 22867</strain>
    </source>
</reference>
<evidence type="ECO:0000313" key="2">
    <source>
        <dbReference type="Proteomes" id="UP000266482"/>
    </source>
</evidence>
<accession>A0A3A1UPH8</accession>
<gene>
    <name evidence="1" type="ORF">D3P08_21645</name>
</gene>
<evidence type="ECO:0000313" key="1">
    <source>
        <dbReference type="EMBL" id="RIX50155.1"/>
    </source>
</evidence>
<dbReference type="EMBL" id="QXQA01000016">
    <property type="protein sequence ID" value="RIX50155.1"/>
    <property type="molecule type" value="Genomic_DNA"/>
</dbReference>
<keyword evidence="2" id="KW-1185">Reference proteome</keyword>
<name>A0A3A1UPH8_9BACL</name>